<dbReference type="Proteomes" id="UP000829517">
    <property type="component" value="Unassembled WGS sequence"/>
</dbReference>
<evidence type="ECO:0000313" key="2">
    <source>
        <dbReference type="EMBL" id="MCF8715721.1"/>
    </source>
</evidence>
<name>A0ABS9J5L9_9FLAO</name>
<evidence type="ECO:0000313" key="3">
    <source>
        <dbReference type="Proteomes" id="UP000829517"/>
    </source>
</evidence>
<dbReference type="InterPro" id="IPR006016">
    <property type="entry name" value="UspA"/>
</dbReference>
<accession>A0ABS9J5L9</accession>
<feature type="domain" description="UspA" evidence="1">
    <location>
        <begin position="1"/>
        <end position="147"/>
    </location>
</feature>
<dbReference type="Pfam" id="PF00582">
    <property type="entry name" value="Usp"/>
    <property type="match status" value="1"/>
</dbReference>
<dbReference type="Gene3D" id="3.40.50.620">
    <property type="entry name" value="HUPs"/>
    <property type="match status" value="1"/>
</dbReference>
<sequence length="213" mass="24287">MKNILFLTDFSENAWNALKYTISLYENIPCKFYILNSFSEEKHGLDSLNYLDPYEAFHNSSANNSNEKLEQLLNKLAFFDTDAAHEYFMIAKSGSLLNATQKLISQLDIDEILIAAKGDSNKKNKILGRNTKTIIKNINKLPILIVPNTCNSKPTYKIQAKNISFADLQNTLNDGPVMLLKNNTVEEHEEIHGLIDLGNFQNMYLHLAHHIRL</sequence>
<protein>
    <submittedName>
        <fullName evidence="2">Universal stress protein</fullName>
    </submittedName>
</protein>
<proteinExistence type="predicted"/>
<organism evidence="2 3">
    <name type="scientific">Joostella atrarenae</name>
    <dbReference type="NCBI Taxonomy" id="679257"/>
    <lineage>
        <taxon>Bacteria</taxon>
        <taxon>Pseudomonadati</taxon>
        <taxon>Bacteroidota</taxon>
        <taxon>Flavobacteriia</taxon>
        <taxon>Flavobacteriales</taxon>
        <taxon>Flavobacteriaceae</taxon>
        <taxon>Joostella</taxon>
    </lineage>
</organism>
<dbReference type="EMBL" id="JAETXX010000009">
    <property type="protein sequence ID" value="MCF8715721.1"/>
    <property type="molecule type" value="Genomic_DNA"/>
</dbReference>
<reference evidence="2 3" key="1">
    <citation type="submission" date="2021-01" db="EMBL/GenBank/DDBJ databases">
        <title>Genome sequencing of Joostella atrarenae M1-2 (= KCTC 23194).</title>
        <authorList>
            <person name="Zakaria M.R."/>
            <person name="Lam M.Q."/>
            <person name="Chong C.S."/>
        </authorList>
    </citation>
    <scope>NUCLEOTIDE SEQUENCE [LARGE SCALE GENOMIC DNA]</scope>
    <source>
        <strain evidence="2 3">M1-2</strain>
    </source>
</reference>
<dbReference type="InterPro" id="IPR014729">
    <property type="entry name" value="Rossmann-like_a/b/a_fold"/>
</dbReference>
<keyword evidence="3" id="KW-1185">Reference proteome</keyword>
<dbReference type="RefSeq" id="WP_236959686.1">
    <property type="nucleotide sequence ID" value="NZ_JAETXX010000009.1"/>
</dbReference>
<comment type="caution">
    <text evidence="2">The sequence shown here is derived from an EMBL/GenBank/DDBJ whole genome shotgun (WGS) entry which is preliminary data.</text>
</comment>
<evidence type="ECO:0000259" key="1">
    <source>
        <dbReference type="Pfam" id="PF00582"/>
    </source>
</evidence>
<gene>
    <name evidence="2" type="ORF">JM658_12870</name>
</gene>
<dbReference type="CDD" id="cd00293">
    <property type="entry name" value="USP-like"/>
    <property type="match status" value="1"/>
</dbReference>
<dbReference type="SUPFAM" id="SSF52402">
    <property type="entry name" value="Adenine nucleotide alpha hydrolases-like"/>
    <property type="match status" value="1"/>
</dbReference>